<dbReference type="GO" id="GO:0042806">
    <property type="term" value="F:fucose binding"/>
    <property type="evidence" value="ECO:0007669"/>
    <property type="project" value="UniProtKB-ARBA"/>
</dbReference>
<name>G3PGN7_GASAC</name>
<comment type="similarity">
    <text evidence="3">Belongs to the fucolectin family.</text>
</comment>
<sequence>THTKDDVHPWWRLDLGKTHKVFSIKITNRQEASERLNGAEIRIGDSLANYGNDNARCAVITSVPPGGVSEFRCNGMDGRYVNVFIPRKEYLTLCEVEVYGSPLD</sequence>
<evidence type="ECO:0000256" key="6">
    <source>
        <dbReference type="ARBA" id="ARBA00022723"/>
    </source>
</evidence>
<evidence type="ECO:0000256" key="2">
    <source>
        <dbReference type="ARBA" id="ARBA00004613"/>
    </source>
</evidence>
<dbReference type="AlphaFoldDB" id="G3PGN7"/>
<evidence type="ECO:0000256" key="4">
    <source>
        <dbReference type="ARBA" id="ARBA00011233"/>
    </source>
</evidence>
<evidence type="ECO:0000259" key="10">
    <source>
        <dbReference type="SMART" id="SM00607"/>
    </source>
</evidence>
<feature type="domain" description="Fucolectin tachylectin-4 pentraxin-1" evidence="10">
    <location>
        <begin position="1"/>
        <end position="104"/>
    </location>
</feature>
<comment type="subcellular location">
    <subcellularLocation>
        <location evidence="2">Secreted</location>
    </subcellularLocation>
</comment>
<keyword evidence="9" id="KW-1015">Disulfide bond</keyword>
<comment type="subunit">
    <text evidence="4">Homotrimer.</text>
</comment>
<evidence type="ECO:0000256" key="8">
    <source>
        <dbReference type="ARBA" id="ARBA00022837"/>
    </source>
</evidence>
<evidence type="ECO:0000256" key="1">
    <source>
        <dbReference type="ARBA" id="ARBA00002219"/>
    </source>
</evidence>
<keyword evidence="7" id="KW-0430">Lectin</keyword>
<keyword evidence="5" id="KW-0964">Secreted</keyword>
<dbReference type="InterPro" id="IPR051941">
    <property type="entry name" value="BG_Antigen-Binding_Lectin"/>
</dbReference>
<dbReference type="Ensembl" id="ENSGACT00000016796.1">
    <property type="protein sequence ID" value="ENSGACP00000016762.1"/>
    <property type="gene ID" value="ENSGACG00000012682.1"/>
</dbReference>
<dbReference type="GO" id="GO:0001868">
    <property type="term" value="P:regulation of complement activation, lectin pathway"/>
    <property type="evidence" value="ECO:0007669"/>
    <property type="project" value="UniProtKB-ARBA"/>
</dbReference>
<protein>
    <recommendedName>
        <fullName evidence="10">Fucolectin tachylectin-4 pentraxin-1 domain-containing protein</fullName>
    </recommendedName>
</protein>
<keyword evidence="8" id="KW-0106">Calcium</keyword>
<dbReference type="GO" id="GO:0005576">
    <property type="term" value="C:extracellular region"/>
    <property type="evidence" value="ECO:0007669"/>
    <property type="project" value="UniProtKB-SubCell"/>
</dbReference>
<accession>G3PGN7</accession>
<evidence type="ECO:0000256" key="3">
    <source>
        <dbReference type="ARBA" id="ARBA00010147"/>
    </source>
</evidence>
<proteinExistence type="inferred from homology"/>
<dbReference type="Bgee" id="ENSGACG00000012682">
    <property type="expression patterns" value="Expressed in spleen and 11 other cell types or tissues"/>
</dbReference>
<comment type="function">
    <text evidence="1">Acts as a defensive agent. Recognizes blood group fucosylated oligosaccharides including A, B, H and Lewis B-type antigens. Does not recognize Lewis A antigen and has low affinity for monovalent haptens.</text>
</comment>
<dbReference type="SUPFAM" id="SSF49785">
    <property type="entry name" value="Galactose-binding domain-like"/>
    <property type="match status" value="1"/>
</dbReference>
<evidence type="ECO:0000313" key="11">
    <source>
        <dbReference type="Ensembl" id="ENSGACP00000016762.1"/>
    </source>
</evidence>
<dbReference type="InterPro" id="IPR008979">
    <property type="entry name" value="Galactose-bd-like_sf"/>
</dbReference>
<dbReference type="GO" id="GO:0046872">
    <property type="term" value="F:metal ion binding"/>
    <property type="evidence" value="ECO:0007669"/>
    <property type="project" value="UniProtKB-KW"/>
</dbReference>
<dbReference type="PANTHER" id="PTHR45713:SF8">
    <property type="entry name" value="SI:CH211-215K15.4"/>
    <property type="match status" value="1"/>
</dbReference>
<reference evidence="11" key="1">
    <citation type="submission" date="2006-01" db="EMBL/GenBank/DDBJ databases">
        <authorList>
            <person name="Lindblad-Toh K."/>
            <person name="Mauceli E."/>
            <person name="Grabherr M."/>
            <person name="Chang J.L."/>
            <person name="Lander E.S."/>
        </authorList>
    </citation>
    <scope>NUCLEOTIDE SEQUENCE [LARGE SCALE GENOMIC DNA]</scope>
</reference>
<reference evidence="11" key="2">
    <citation type="submission" date="2024-04" db="UniProtKB">
        <authorList>
            <consortium name="Ensembl"/>
        </authorList>
    </citation>
    <scope>IDENTIFICATION</scope>
</reference>
<keyword evidence="6" id="KW-0479">Metal-binding</keyword>
<evidence type="ECO:0000256" key="5">
    <source>
        <dbReference type="ARBA" id="ARBA00022525"/>
    </source>
</evidence>
<dbReference type="PANTHER" id="PTHR45713">
    <property type="entry name" value="FTP DOMAIN-CONTAINING PROTEIN"/>
    <property type="match status" value="1"/>
</dbReference>
<dbReference type="GO" id="GO:0010185">
    <property type="term" value="P:regulation of cellular defense response"/>
    <property type="evidence" value="ECO:0007669"/>
    <property type="project" value="UniProtKB-ARBA"/>
</dbReference>
<organism evidence="11">
    <name type="scientific">Gasterosteus aculeatus</name>
    <name type="common">Three-spined stickleback</name>
    <dbReference type="NCBI Taxonomy" id="69293"/>
    <lineage>
        <taxon>Eukaryota</taxon>
        <taxon>Metazoa</taxon>
        <taxon>Chordata</taxon>
        <taxon>Craniata</taxon>
        <taxon>Vertebrata</taxon>
        <taxon>Euteleostomi</taxon>
        <taxon>Actinopterygii</taxon>
        <taxon>Neopterygii</taxon>
        <taxon>Teleostei</taxon>
        <taxon>Neoteleostei</taxon>
        <taxon>Acanthomorphata</taxon>
        <taxon>Eupercaria</taxon>
        <taxon>Perciformes</taxon>
        <taxon>Cottioidei</taxon>
        <taxon>Gasterosteales</taxon>
        <taxon>Gasterosteidae</taxon>
        <taxon>Gasterosteus</taxon>
    </lineage>
</organism>
<dbReference type="Pfam" id="PF22633">
    <property type="entry name" value="F5_F8_type_C_2"/>
    <property type="match status" value="1"/>
</dbReference>
<evidence type="ECO:0000256" key="7">
    <source>
        <dbReference type="ARBA" id="ARBA00022734"/>
    </source>
</evidence>
<dbReference type="InterPro" id="IPR006585">
    <property type="entry name" value="FTP1"/>
</dbReference>
<dbReference type="Gene3D" id="2.60.120.260">
    <property type="entry name" value="Galactose-binding domain-like"/>
    <property type="match status" value="1"/>
</dbReference>
<evidence type="ECO:0000256" key="9">
    <source>
        <dbReference type="ARBA" id="ARBA00023157"/>
    </source>
</evidence>
<dbReference type="SMART" id="SM00607">
    <property type="entry name" value="FTP"/>
    <property type="match status" value="1"/>
</dbReference>